<comment type="caution">
    <text evidence="2">The sequence shown here is derived from an EMBL/GenBank/DDBJ whole genome shotgun (WGS) entry which is preliminary data.</text>
</comment>
<evidence type="ECO:0000313" key="2">
    <source>
        <dbReference type="EMBL" id="EOR72045.1"/>
    </source>
</evidence>
<dbReference type="InterPro" id="IPR037205">
    <property type="entry name" value="ChaB_sf"/>
</dbReference>
<dbReference type="Proteomes" id="UP000014184">
    <property type="component" value="Unassembled WGS sequence"/>
</dbReference>
<accession>A0A9P2WRC2</accession>
<dbReference type="Gene3D" id="1.10.1740.70">
    <property type="entry name" value="ChaB"/>
    <property type="match status" value="1"/>
</dbReference>
<evidence type="ECO:0000313" key="3">
    <source>
        <dbReference type="Proteomes" id="UP000014184"/>
    </source>
</evidence>
<reference evidence="2 3" key="1">
    <citation type="journal article" date="2013" name="Genome Announc.">
        <title>Draft Genome Sequence of the Lignocellulose Decomposer Thermobifida fusca Strain TM51.</title>
        <authorList>
            <person name="Toth A."/>
            <person name="Barna T."/>
            <person name="Nagy I."/>
            <person name="Horvath B."/>
            <person name="Nagy I."/>
            <person name="Tancsics A."/>
            <person name="Kriszt B."/>
            <person name="Baka E."/>
            <person name="Fekete C."/>
            <person name="Kukolya J."/>
        </authorList>
    </citation>
    <scope>NUCLEOTIDE SEQUENCE [LARGE SCALE GENOMIC DNA]</scope>
    <source>
        <strain evidence="2 3">TM51</strain>
    </source>
</reference>
<feature type="region of interest" description="Disordered" evidence="1">
    <location>
        <begin position="1"/>
        <end position="20"/>
    </location>
</feature>
<evidence type="ECO:0008006" key="4">
    <source>
        <dbReference type="Google" id="ProtNLM"/>
    </source>
</evidence>
<sequence length="134" mass="14872">MPAKDELPSTLQRSSEKAQRTWIKAHDSAVETYGEGERAHRVAYAALKHSFEKVGDHWEPKEAQGPSDPQAANPRAGRGADVDTAEGVDVTASKKHLYERARDLGIPGRSTMTKEELVAALQRENRARTRQARQ</sequence>
<dbReference type="RefSeq" id="WP_011291340.1">
    <property type="nucleotide sequence ID" value="NZ_AOSG01000022.1"/>
</dbReference>
<proteinExistence type="predicted"/>
<dbReference type="InterPro" id="IPR009317">
    <property type="entry name" value="ChaB"/>
</dbReference>
<keyword evidence="3" id="KW-1185">Reference proteome</keyword>
<gene>
    <name evidence="2" type="ORF">TM51_04848</name>
</gene>
<organism evidence="2 3">
    <name type="scientific">Thermobifida fusca TM51</name>
    <dbReference type="NCBI Taxonomy" id="1169414"/>
    <lineage>
        <taxon>Bacteria</taxon>
        <taxon>Bacillati</taxon>
        <taxon>Actinomycetota</taxon>
        <taxon>Actinomycetes</taxon>
        <taxon>Streptosporangiales</taxon>
        <taxon>Nocardiopsidaceae</taxon>
        <taxon>Thermobifida</taxon>
    </lineage>
</organism>
<dbReference type="Pfam" id="PF06150">
    <property type="entry name" value="ChaB"/>
    <property type="match status" value="1"/>
</dbReference>
<dbReference type="AlphaFoldDB" id="A0A9P2WRC2"/>
<dbReference type="SUPFAM" id="SSF140376">
    <property type="entry name" value="ChaB-like"/>
    <property type="match status" value="1"/>
</dbReference>
<feature type="region of interest" description="Disordered" evidence="1">
    <location>
        <begin position="55"/>
        <end position="90"/>
    </location>
</feature>
<dbReference type="EMBL" id="AOSG01000022">
    <property type="protein sequence ID" value="EOR72045.1"/>
    <property type="molecule type" value="Genomic_DNA"/>
</dbReference>
<protein>
    <recommendedName>
        <fullName evidence="4">Cation transport regulator ChaB</fullName>
    </recommendedName>
</protein>
<evidence type="ECO:0000256" key="1">
    <source>
        <dbReference type="SAM" id="MobiDB-lite"/>
    </source>
</evidence>
<name>A0A9P2WRC2_THEFU</name>